<evidence type="ECO:0008006" key="4">
    <source>
        <dbReference type="Google" id="ProtNLM"/>
    </source>
</evidence>
<sequence>MEAKNPKIFGDYGGTSRMFSMVEVAFSLGAMLGPLLSGSLSEAVGYYYMNVTLATICLVLGSTCFSFFRI</sequence>
<accession>A0A5N6TSM7</accession>
<protein>
    <recommendedName>
        <fullName evidence="4">Major facilitator superfamily (MFS) profile domain-containing protein</fullName>
    </recommendedName>
</protein>
<dbReference type="EMBL" id="ML742136">
    <property type="protein sequence ID" value="KAE8149081.1"/>
    <property type="molecule type" value="Genomic_DNA"/>
</dbReference>
<dbReference type="Gene3D" id="1.20.1250.20">
    <property type="entry name" value="MFS general substrate transporter like domains"/>
    <property type="match status" value="1"/>
</dbReference>
<keyword evidence="1" id="KW-0472">Membrane</keyword>
<evidence type="ECO:0000313" key="2">
    <source>
        <dbReference type="EMBL" id="KAE8149081.1"/>
    </source>
</evidence>
<dbReference type="Proteomes" id="UP000325780">
    <property type="component" value="Unassembled WGS sequence"/>
</dbReference>
<organism evidence="2 3">
    <name type="scientific">Aspergillus avenaceus</name>
    <dbReference type="NCBI Taxonomy" id="36643"/>
    <lineage>
        <taxon>Eukaryota</taxon>
        <taxon>Fungi</taxon>
        <taxon>Dikarya</taxon>
        <taxon>Ascomycota</taxon>
        <taxon>Pezizomycotina</taxon>
        <taxon>Eurotiomycetes</taxon>
        <taxon>Eurotiomycetidae</taxon>
        <taxon>Eurotiales</taxon>
        <taxon>Aspergillaceae</taxon>
        <taxon>Aspergillus</taxon>
        <taxon>Aspergillus subgen. Circumdati</taxon>
    </lineage>
</organism>
<keyword evidence="1" id="KW-1133">Transmembrane helix</keyword>
<name>A0A5N6TSM7_ASPAV</name>
<dbReference type="InterPro" id="IPR036259">
    <property type="entry name" value="MFS_trans_sf"/>
</dbReference>
<feature type="transmembrane region" description="Helical" evidence="1">
    <location>
        <begin position="46"/>
        <end position="68"/>
    </location>
</feature>
<dbReference type="AlphaFoldDB" id="A0A5N6TSM7"/>
<proteinExistence type="predicted"/>
<gene>
    <name evidence="2" type="ORF">BDV25DRAFT_7598</name>
</gene>
<dbReference type="SUPFAM" id="SSF103473">
    <property type="entry name" value="MFS general substrate transporter"/>
    <property type="match status" value="1"/>
</dbReference>
<keyword evidence="1" id="KW-0812">Transmembrane</keyword>
<reference evidence="2 3" key="1">
    <citation type="submission" date="2019-04" db="EMBL/GenBank/DDBJ databases">
        <title>Friends and foes A comparative genomics study of 23 Aspergillus species from section Flavi.</title>
        <authorList>
            <consortium name="DOE Joint Genome Institute"/>
            <person name="Kjaerbolling I."/>
            <person name="Vesth T."/>
            <person name="Frisvad J.C."/>
            <person name="Nybo J.L."/>
            <person name="Theobald S."/>
            <person name="Kildgaard S."/>
            <person name="Isbrandt T."/>
            <person name="Kuo A."/>
            <person name="Sato A."/>
            <person name="Lyhne E.K."/>
            <person name="Kogle M.E."/>
            <person name="Wiebenga A."/>
            <person name="Kun R.S."/>
            <person name="Lubbers R.J."/>
            <person name="Makela M.R."/>
            <person name="Barry K."/>
            <person name="Chovatia M."/>
            <person name="Clum A."/>
            <person name="Daum C."/>
            <person name="Haridas S."/>
            <person name="He G."/>
            <person name="LaButti K."/>
            <person name="Lipzen A."/>
            <person name="Mondo S."/>
            <person name="Riley R."/>
            <person name="Salamov A."/>
            <person name="Simmons B.A."/>
            <person name="Magnuson J.K."/>
            <person name="Henrissat B."/>
            <person name="Mortensen U.H."/>
            <person name="Larsen T.O."/>
            <person name="Devries R.P."/>
            <person name="Grigoriev I.V."/>
            <person name="Machida M."/>
            <person name="Baker S.E."/>
            <person name="Andersen M.R."/>
        </authorList>
    </citation>
    <scope>NUCLEOTIDE SEQUENCE [LARGE SCALE GENOMIC DNA]</scope>
    <source>
        <strain evidence="2 3">IBT 18842</strain>
    </source>
</reference>
<evidence type="ECO:0000256" key="1">
    <source>
        <dbReference type="SAM" id="Phobius"/>
    </source>
</evidence>
<keyword evidence="3" id="KW-1185">Reference proteome</keyword>
<evidence type="ECO:0000313" key="3">
    <source>
        <dbReference type="Proteomes" id="UP000325780"/>
    </source>
</evidence>
<feature type="transmembrane region" description="Helical" evidence="1">
    <location>
        <begin position="21"/>
        <end position="40"/>
    </location>
</feature>
<dbReference type="OrthoDB" id="5086884at2759"/>